<keyword evidence="2" id="KW-1185">Reference proteome</keyword>
<dbReference type="Proteomes" id="UP000299102">
    <property type="component" value="Unassembled WGS sequence"/>
</dbReference>
<name>A0A4C1STJ2_EUMVA</name>
<proteinExistence type="predicted"/>
<gene>
    <name evidence="1" type="ORF">EVAR_3971_1</name>
</gene>
<evidence type="ECO:0000313" key="1">
    <source>
        <dbReference type="EMBL" id="GBP04637.1"/>
    </source>
</evidence>
<sequence>MLEQVLDRLPGVAARLMAFSVDFSRSGRFLFLHNTDISCRLIPIPIPKTTHFRRYGGHFKPSEKYGMVRRVPFFTDKYAIPEPEKYVEQFSTILCVTITATDFGNEMITNRAIRPERNKRRVEAVPEVEGLRRSYIEIDANLYVSFLEK</sequence>
<protein>
    <submittedName>
        <fullName evidence="1">Uncharacterized protein</fullName>
    </submittedName>
</protein>
<evidence type="ECO:0000313" key="2">
    <source>
        <dbReference type="Proteomes" id="UP000299102"/>
    </source>
</evidence>
<accession>A0A4C1STJ2</accession>
<reference evidence="1 2" key="1">
    <citation type="journal article" date="2019" name="Commun. Biol.">
        <title>The bagworm genome reveals a unique fibroin gene that provides high tensile strength.</title>
        <authorList>
            <person name="Kono N."/>
            <person name="Nakamura H."/>
            <person name="Ohtoshi R."/>
            <person name="Tomita M."/>
            <person name="Numata K."/>
            <person name="Arakawa K."/>
        </authorList>
    </citation>
    <scope>NUCLEOTIDE SEQUENCE [LARGE SCALE GENOMIC DNA]</scope>
</reference>
<organism evidence="1 2">
    <name type="scientific">Eumeta variegata</name>
    <name type="common">Bagworm moth</name>
    <name type="synonym">Eumeta japonica</name>
    <dbReference type="NCBI Taxonomy" id="151549"/>
    <lineage>
        <taxon>Eukaryota</taxon>
        <taxon>Metazoa</taxon>
        <taxon>Ecdysozoa</taxon>
        <taxon>Arthropoda</taxon>
        <taxon>Hexapoda</taxon>
        <taxon>Insecta</taxon>
        <taxon>Pterygota</taxon>
        <taxon>Neoptera</taxon>
        <taxon>Endopterygota</taxon>
        <taxon>Lepidoptera</taxon>
        <taxon>Glossata</taxon>
        <taxon>Ditrysia</taxon>
        <taxon>Tineoidea</taxon>
        <taxon>Psychidae</taxon>
        <taxon>Oiketicinae</taxon>
        <taxon>Eumeta</taxon>
    </lineage>
</organism>
<dbReference type="AlphaFoldDB" id="A0A4C1STJ2"/>
<comment type="caution">
    <text evidence="1">The sequence shown here is derived from an EMBL/GenBank/DDBJ whole genome shotgun (WGS) entry which is preliminary data.</text>
</comment>
<dbReference type="EMBL" id="BGZK01000014">
    <property type="protein sequence ID" value="GBP04637.1"/>
    <property type="molecule type" value="Genomic_DNA"/>
</dbReference>